<dbReference type="RefSeq" id="WP_204044545.1">
    <property type="nucleotide sequence ID" value="NZ_BOOA01000066.1"/>
</dbReference>
<dbReference type="EMBL" id="BOOA01000066">
    <property type="protein sequence ID" value="GIH27902.1"/>
    <property type="molecule type" value="Genomic_DNA"/>
</dbReference>
<keyword evidence="2" id="KW-0472">Membrane</keyword>
<dbReference type="GO" id="GO:0005524">
    <property type="term" value="F:ATP binding"/>
    <property type="evidence" value="ECO:0007669"/>
    <property type="project" value="TreeGrafter"/>
</dbReference>
<dbReference type="GO" id="GO:0051782">
    <property type="term" value="P:negative regulation of cell division"/>
    <property type="evidence" value="ECO:0007669"/>
    <property type="project" value="TreeGrafter"/>
</dbReference>
<evidence type="ECO:0000313" key="3">
    <source>
        <dbReference type="EMBL" id="GIH27902.1"/>
    </source>
</evidence>
<name>A0A919URC9_9ACTN</name>
<feature type="transmembrane region" description="Helical" evidence="2">
    <location>
        <begin position="24"/>
        <end position="44"/>
    </location>
</feature>
<evidence type="ECO:0008006" key="5">
    <source>
        <dbReference type="Google" id="ProtNLM"/>
    </source>
</evidence>
<gene>
    <name evidence="3" type="ORF">Aph01nite_62120</name>
</gene>
<dbReference type="PANTHER" id="PTHR43384:SF14">
    <property type="entry name" value="ESX-1 SECRETION-ASSOCIATED PROTEIN ESPI"/>
    <property type="match status" value="1"/>
</dbReference>
<evidence type="ECO:0000313" key="4">
    <source>
        <dbReference type="Proteomes" id="UP000640052"/>
    </source>
</evidence>
<feature type="compositionally biased region" description="Low complexity" evidence="1">
    <location>
        <begin position="311"/>
        <end position="320"/>
    </location>
</feature>
<keyword evidence="2" id="KW-0812">Transmembrane</keyword>
<feature type="compositionally biased region" description="Basic and acidic residues" evidence="1">
    <location>
        <begin position="424"/>
        <end position="442"/>
    </location>
</feature>
<dbReference type="SUPFAM" id="SSF52540">
    <property type="entry name" value="P-loop containing nucleoside triphosphate hydrolases"/>
    <property type="match status" value="1"/>
</dbReference>
<feature type="compositionally biased region" description="Polar residues" evidence="1">
    <location>
        <begin position="340"/>
        <end position="358"/>
    </location>
</feature>
<feature type="region of interest" description="Disordered" evidence="1">
    <location>
        <begin position="210"/>
        <end position="446"/>
    </location>
</feature>
<evidence type="ECO:0000256" key="2">
    <source>
        <dbReference type="SAM" id="Phobius"/>
    </source>
</evidence>
<feature type="region of interest" description="Disordered" evidence="1">
    <location>
        <begin position="148"/>
        <end position="168"/>
    </location>
</feature>
<organism evidence="3 4">
    <name type="scientific">Acrocarpospora phusangensis</name>
    <dbReference type="NCBI Taxonomy" id="1070424"/>
    <lineage>
        <taxon>Bacteria</taxon>
        <taxon>Bacillati</taxon>
        <taxon>Actinomycetota</taxon>
        <taxon>Actinomycetes</taxon>
        <taxon>Streptosporangiales</taxon>
        <taxon>Streptosporangiaceae</taxon>
        <taxon>Acrocarpospora</taxon>
    </lineage>
</organism>
<dbReference type="GO" id="GO:0016887">
    <property type="term" value="F:ATP hydrolysis activity"/>
    <property type="evidence" value="ECO:0007669"/>
    <property type="project" value="TreeGrafter"/>
</dbReference>
<dbReference type="Pfam" id="PF12648">
    <property type="entry name" value="TcpE"/>
    <property type="match status" value="1"/>
</dbReference>
<proteinExistence type="predicted"/>
<feature type="compositionally biased region" description="Pro residues" evidence="1">
    <location>
        <begin position="360"/>
        <end position="375"/>
    </location>
</feature>
<sequence>MDLPTYTNIWRIEKRLYKLYDLRLPTPLPIVWIGVFIGVSAPWWVFLQLVGLEFDAPWHVIYLVPPGVVTWLSTRPVIEGKRLTELLQSQSRYLSEPRTWCRLAPVSEPDEVVFHGRVWRASRRPASRRARQAQPVLASARAAAAAKVSVKLPQPASKSPEPPRRRVPGTIRPAVAAAAAAIPADPTPAAPVAEPTVRPSWGTASAKAPAIPVFVQPEPKRPEPKQPAEYTLPEPGRPERGQPVEYARPEPRQPVEYARPEPRQPVEYARPERGLPVERIRPEPKTEPGGPKPGPTPEPEPEPRPEPTPEPKVAQPVAEAPAPPIGPDALRRLRRLAAASTETESRSGAATPPQTLTPQKMPPVPQRPIPEPATPPDRAREQHRRGQPPRPPAPERREPARQLSIRAVPALSGQPAAPVPIPRPEAKKSVEEPKVRRVESVSRDPSGGWRRIAQVVVGSGGGRTDGIENDEARVRTPITGSRRVVVLGCTGGAGQSTTTLLLGHTLARHRDDGVLAVDANTGDHTLTARIRPESPETLSSFLAVLDQVGTHVGAYTSRCESGLDVLAADTDEGAEQRISDRAAFSDQRIARAMRLLDQQYRVILMDPAAALAARLLPYADQLVLVAPASADAPDAVAMTYEWLDGHGCADLRRRAVMVVNGVSRRSLADVERAEAVARGRCRAIVRVPWEDELAETGPVDLGDLRAGGRRAYVALAGVVASGLTTARGESIVG</sequence>
<keyword evidence="2" id="KW-1133">Transmembrane helix</keyword>
<reference evidence="3" key="1">
    <citation type="submission" date="2021-01" db="EMBL/GenBank/DDBJ databases">
        <title>Whole genome shotgun sequence of Acrocarpospora phusangensis NBRC 108782.</title>
        <authorList>
            <person name="Komaki H."/>
            <person name="Tamura T."/>
        </authorList>
    </citation>
    <scope>NUCLEOTIDE SEQUENCE</scope>
    <source>
        <strain evidence="3">NBRC 108782</strain>
    </source>
</reference>
<evidence type="ECO:0000256" key="1">
    <source>
        <dbReference type="SAM" id="MobiDB-lite"/>
    </source>
</evidence>
<feature type="compositionally biased region" description="Basic and acidic residues" evidence="1">
    <location>
        <begin position="236"/>
        <end position="286"/>
    </location>
</feature>
<dbReference type="Gene3D" id="3.40.50.300">
    <property type="entry name" value="P-loop containing nucleotide triphosphate hydrolases"/>
    <property type="match status" value="1"/>
</dbReference>
<accession>A0A919URC9</accession>
<dbReference type="InterPro" id="IPR025608">
    <property type="entry name" value="TcpE"/>
</dbReference>
<dbReference type="PANTHER" id="PTHR43384">
    <property type="entry name" value="SEPTUM SITE-DETERMINING PROTEIN MIND HOMOLOG, CHLOROPLASTIC-RELATED"/>
    <property type="match status" value="1"/>
</dbReference>
<dbReference type="InterPro" id="IPR050625">
    <property type="entry name" value="ParA/MinD_ATPase"/>
</dbReference>
<dbReference type="AlphaFoldDB" id="A0A919URC9"/>
<comment type="caution">
    <text evidence="3">The sequence shown here is derived from an EMBL/GenBank/DDBJ whole genome shotgun (WGS) entry which is preliminary data.</text>
</comment>
<dbReference type="GO" id="GO:0009898">
    <property type="term" value="C:cytoplasmic side of plasma membrane"/>
    <property type="evidence" value="ECO:0007669"/>
    <property type="project" value="TreeGrafter"/>
</dbReference>
<dbReference type="Proteomes" id="UP000640052">
    <property type="component" value="Unassembled WGS sequence"/>
</dbReference>
<dbReference type="GO" id="GO:0005829">
    <property type="term" value="C:cytosol"/>
    <property type="evidence" value="ECO:0007669"/>
    <property type="project" value="TreeGrafter"/>
</dbReference>
<keyword evidence="4" id="KW-1185">Reference proteome</keyword>
<dbReference type="InterPro" id="IPR027417">
    <property type="entry name" value="P-loop_NTPase"/>
</dbReference>
<protein>
    <recommendedName>
        <fullName evidence="5">AAA domain-containing protein</fullName>
    </recommendedName>
</protein>